<name>A0A3A5MJI2_9MICO</name>
<dbReference type="EMBL" id="QZVS01000085">
    <property type="protein sequence ID" value="RJT88079.1"/>
    <property type="molecule type" value="Genomic_DNA"/>
</dbReference>
<evidence type="ECO:0000313" key="1">
    <source>
        <dbReference type="EMBL" id="RJT88079.1"/>
    </source>
</evidence>
<organism evidence="1 2">
    <name type="scientific">Cryobacterium melibiosiphilum</name>
    <dbReference type="NCBI Taxonomy" id="995039"/>
    <lineage>
        <taxon>Bacteria</taxon>
        <taxon>Bacillati</taxon>
        <taxon>Actinomycetota</taxon>
        <taxon>Actinomycetes</taxon>
        <taxon>Micrococcales</taxon>
        <taxon>Microbacteriaceae</taxon>
        <taxon>Cryobacterium</taxon>
    </lineage>
</organism>
<comment type="caution">
    <text evidence="1">The sequence shown here is derived from an EMBL/GenBank/DDBJ whole genome shotgun (WGS) entry which is preliminary data.</text>
</comment>
<reference evidence="1 2" key="1">
    <citation type="submission" date="2018-09" db="EMBL/GenBank/DDBJ databases">
        <title>Novel species of Cryobacterium.</title>
        <authorList>
            <person name="Liu Q."/>
            <person name="Xin Y.-H."/>
        </authorList>
    </citation>
    <scope>NUCLEOTIDE SEQUENCE [LARGE SCALE GENOMIC DNA]</scope>
    <source>
        <strain evidence="1 2">Hh39</strain>
    </source>
</reference>
<proteinExistence type="predicted"/>
<keyword evidence="2" id="KW-1185">Reference proteome</keyword>
<sequence>MTDTLANFLDNVTRASAEAERFPPLDVVRRERFSGADHRAMLAVHDLETAKFAVALRRSWVAAGPTSAVMASRRAAHGINEKGNHDRQSA</sequence>
<accession>A0A3A5MJI2</accession>
<dbReference type="RefSeq" id="WP_119974888.1">
    <property type="nucleotide sequence ID" value="NZ_JBHSQA010000012.1"/>
</dbReference>
<dbReference type="OrthoDB" id="9939123at2"/>
<evidence type="ECO:0000313" key="2">
    <source>
        <dbReference type="Proteomes" id="UP000272015"/>
    </source>
</evidence>
<dbReference type="AlphaFoldDB" id="A0A3A5MJI2"/>
<protein>
    <submittedName>
        <fullName evidence="1">Uncharacterized protein</fullName>
    </submittedName>
</protein>
<gene>
    <name evidence="1" type="ORF">D6T64_11865</name>
</gene>
<dbReference type="Proteomes" id="UP000272015">
    <property type="component" value="Unassembled WGS sequence"/>
</dbReference>